<name>A0ABT7X2Y2_9BACE</name>
<proteinExistence type="predicted"/>
<dbReference type="Gene3D" id="2.160.20.10">
    <property type="entry name" value="Single-stranded right-handed beta-helix, Pectin lyase-like"/>
    <property type="match status" value="1"/>
</dbReference>
<evidence type="ECO:0000313" key="2">
    <source>
        <dbReference type="EMBL" id="MDN0048444.1"/>
    </source>
</evidence>
<dbReference type="EMBL" id="JAUEII010000004">
    <property type="protein sequence ID" value="MDN0048444.1"/>
    <property type="molecule type" value="Genomic_DNA"/>
</dbReference>
<reference evidence="2" key="2">
    <citation type="submission" date="2024-05" db="EMBL/GenBank/DDBJ databases">
        <title>Identification and characterization of horizontal gene transfer across gut microbiota members of farm animals based on homology search.</title>
        <authorList>
            <person name="Schwarzerova J."/>
            <person name="Nykrynova M."/>
            <person name="Jureckova K."/>
            <person name="Cejkova D."/>
            <person name="Rychlik I."/>
        </authorList>
    </citation>
    <scope>NUCLEOTIDE SEQUENCE</scope>
    <source>
        <strain evidence="2">84_SSukc20</strain>
    </source>
</reference>
<gene>
    <name evidence="2" type="ORF">QVO10_03405</name>
</gene>
<dbReference type="RefSeq" id="WP_301639067.1">
    <property type="nucleotide sequence ID" value="NZ_JAUEII010000004.1"/>
</dbReference>
<evidence type="ECO:0000313" key="3">
    <source>
        <dbReference type="Proteomes" id="UP001167871"/>
    </source>
</evidence>
<dbReference type="PROSITE" id="PS51257">
    <property type="entry name" value="PROKAR_LIPOPROTEIN"/>
    <property type="match status" value="1"/>
</dbReference>
<dbReference type="Pfam" id="PF16318">
    <property type="entry name" value="DUF4957"/>
    <property type="match status" value="1"/>
</dbReference>
<protein>
    <submittedName>
        <fullName evidence="2">DUF5123 domain-containing protein</fullName>
    </submittedName>
</protein>
<evidence type="ECO:0000259" key="1">
    <source>
        <dbReference type="Pfam" id="PF16318"/>
    </source>
</evidence>
<organism evidence="2 3">
    <name type="scientific">Bacteroides gallinaceum</name>
    <dbReference type="NCBI Taxonomy" id="1462571"/>
    <lineage>
        <taxon>Bacteria</taxon>
        <taxon>Pseudomonadati</taxon>
        <taxon>Bacteroidota</taxon>
        <taxon>Bacteroidia</taxon>
        <taxon>Bacteroidales</taxon>
        <taxon>Bacteroidaceae</taxon>
        <taxon>Bacteroides</taxon>
    </lineage>
</organism>
<dbReference type="InterPro" id="IPR011050">
    <property type="entry name" value="Pectin_lyase_fold/virulence"/>
</dbReference>
<dbReference type="InterPro" id="IPR032530">
    <property type="entry name" value="DUF4957"/>
</dbReference>
<dbReference type="Proteomes" id="UP001167871">
    <property type="component" value="Unassembled WGS sequence"/>
</dbReference>
<comment type="caution">
    <text evidence="2">The sequence shown here is derived from an EMBL/GenBank/DDBJ whole genome shotgun (WGS) entry which is preliminary data.</text>
</comment>
<feature type="domain" description="DUF4957" evidence="1">
    <location>
        <begin position="303"/>
        <end position="412"/>
    </location>
</feature>
<dbReference type="InterPro" id="IPR012334">
    <property type="entry name" value="Pectin_lyas_fold"/>
</dbReference>
<sequence>MKKTELYLLAGLFIGGMAACEEANDWGYDAAHDRPFRPTQFETVEELPTSVQVSFKGVQDATKYVFEFSKGDSLLFNNIVRTDEVLADTLTPYSESPLVVSTEYRVWFQNLDGTSRYSIRMKGVDEKTGRESGYIALCFDTPNEQIFTNVIPGTNSAVLNWDATKEATTIKYGEEVETQPETETTPAVLDTIWAEPIALTSDMQGQLTLEGLKSGTNYIAQIWNNTADEVLRGTYDFRTLGSATAAPIEVKAGDDINALLAGQTGDVTLSFSGDAAYTAGELIVPEGIANLYIAGNMVNGQMPKLSMGKFTFQAPLNNVYVQYVDIVSDGSAQFLVEIGDANFFKNITFEGCNISDVPRSIVRLNSGDAEVESITISGCLIHNVALSGYGLLNIGKAKSLQSIAIRNNTLWNITDQIIDLRVEVEKFEYTQNTFYNDANTGIPKFFRLDKQPKSIRVTSSIFSGPNGGSKTNAGNSNYNWLSYAGCYRTSDLQIDSREFTDARVLSYTATELFVDPDNGDFHFNPDLHFEGDGEAGDSRWWTK</sequence>
<reference evidence="2" key="1">
    <citation type="submission" date="2023-06" db="EMBL/GenBank/DDBJ databases">
        <authorList>
            <person name="Zeman M."/>
            <person name="Kubasova T."/>
            <person name="Jahodarova E."/>
            <person name="Nykrynova M."/>
            <person name="Rychlik I."/>
        </authorList>
    </citation>
    <scope>NUCLEOTIDE SEQUENCE</scope>
    <source>
        <strain evidence="2">84_SSukc20</strain>
    </source>
</reference>
<dbReference type="SUPFAM" id="SSF51126">
    <property type="entry name" value="Pectin lyase-like"/>
    <property type="match status" value="1"/>
</dbReference>
<keyword evidence="3" id="KW-1185">Reference proteome</keyword>
<accession>A0ABT7X2Y2</accession>